<protein>
    <submittedName>
        <fullName evidence="2">1054_t:CDS:1</fullName>
    </submittedName>
</protein>
<sequence>MKTVMVKSRDHGRGLKGYGRGSRDHGRGLKGRGRGSKNHSEGSRNYDRGSKGDHSCELESCDDEESKGH</sequence>
<evidence type="ECO:0000256" key="1">
    <source>
        <dbReference type="SAM" id="MobiDB-lite"/>
    </source>
</evidence>
<evidence type="ECO:0000313" key="2">
    <source>
        <dbReference type="EMBL" id="CAG8653657.1"/>
    </source>
</evidence>
<feature type="compositionally biased region" description="Basic and acidic residues" evidence="1">
    <location>
        <begin position="38"/>
        <end position="57"/>
    </location>
</feature>
<evidence type="ECO:0000313" key="3">
    <source>
        <dbReference type="Proteomes" id="UP000789375"/>
    </source>
</evidence>
<comment type="caution">
    <text evidence="2">The sequence shown here is derived from an EMBL/GenBank/DDBJ whole genome shotgun (WGS) entry which is preliminary data.</text>
</comment>
<feature type="compositionally biased region" description="Basic residues" evidence="1">
    <location>
        <begin position="28"/>
        <end position="37"/>
    </location>
</feature>
<reference evidence="2" key="1">
    <citation type="submission" date="2021-06" db="EMBL/GenBank/DDBJ databases">
        <authorList>
            <person name="Kallberg Y."/>
            <person name="Tangrot J."/>
            <person name="Rosling A."/>
        </authorList>
    </citation>
    <scope>NUCLEOTIDE SEQUENCE</scope>
    <source>
        <strain evidence="2">87-6 pot B 2015</strain>
    </source>
</reference>
<name>A0A9N9DZ03_FUNMO</name>
<keyword evidence="3" id="KW-1185">Reference proteome</keyword>
<feature type="region of interest" description="Disordered" evidence="1">
    <location>
        <begin position="1"/>
        <end position="69"/>
    </location>
</feature>
<gene>
    <name evidence="2" type="ORF">FMOSSE_LOCUS11598</name>
</gene>
<organism evidence="2 3">
    <name type="scientific">Funneliformis mosseae</name>
    <name type="common">Endomycorrhizal fungus</name>
    <name type="synonym">Glomus mosseae</name>
    <dbReference type="NCBI Taxonomy" id="27381"/>
    <lineage>
        <taxon>Eukaryota</taxon>
        <taxon>Fungi</taxon>
        <taxon>Fungi incertae sedis</taxon>
        <taxon>Mucoromycota</taxon>
        <taxon>Glomeromycotina</taxon>
        <taxon>Glomeromycetes</taxon>
        <taxon>Glomerales</taxon>
        <taxon>Glomeraceae</taxon>
        <taxon>Funneliformis</taxon>
    </lineage>
</organism>
<feature type="non-terminal residue" evidence="2">
    <location>
        <position position="69"/>
    </location>
</feature>
<feature type="compositionally biased region" description="Acidic residues" evidence="1">
    <location>
        <begin position="59"/>
        <end position="69"/>
    </location>
</feature>
<dbReference type="Proteomes" id="UP000789375">
    <property type="component" value="Unassembled WGS sequence"/>
</dbReference>
<accession>A0A9N9DZ03</accession>
<proteinExistence type="predicted"/>
<dbReference type="AlphaFoldDB" id="A0A9N9DZ03"/>
<dbReference type="EMBL" id="CAJVPP010004665">
    <property type="protein sequence ID" value="CAG8653657.1"/>
    <property type="molecule type" value="Genomic_DNA"/>
</dbReference>